<dbReference type="InterPro" id="IPR001387">
    <property type="entry name" value="Cro/C1-type_HTH"/>
</dbReference>
<sequence length="165" mass="18039">MDETARSNDPPTSTPRDVRRREFAARLRKLMAERGWGVNETARRVKSHLPSGVGVSTASISFYKSGRVLPRFPILKAIGETFDTDLADLSDEAEPDKQRRAESRRKAPAQAPSFRLEDVGDGYASLQINQRLPWPVALQVLAALKAEPNAAASGAVTTEDPAEPT</sequence>
<organism evidence="3">
    <name type="scientific">Alsobacter sp. KACC 23698</name>
    <dbReference type="NCBI Taxonomy" id="3149229"/>
    <lineage>
        <taxon>Bacteria</taxon>
        <taxon>Pseudomonadati</taxon>
        <taxon>Pseudomonadota</taxon>
        <taxon>Alphaproteobacteria</taxon>
        <taxon>Hyphomicrobiales</taxon>
        <taxon>Alsobacteraceae</taxon>
        <taxon>Alsobacter</taxon>
    </lineage>
</organism>
<evidence type="ECO:0000256" key="1">
    <source>
        <dbReference type="SAM" id="MobiDB-lite"/>
    </source>
</evidence>
<reference evidence="3" key="1">
    <citation type="submission" date="2024-05" db="EMBL/GenBank/DDBJ databases">
        <authorList>
            <person name="Kim S."/>
            <person name="Heo J."/>
            <person name="Choi H."/>
            <person name="Choi Y."/>
            <person name="Kwon S.-W."/>
            <person name="Kim Y."/>
        </authorList>
    </citation>
    <scope>NUCLEOTIDE SEQUENCE</scope>
    <source>
        <strain evidence="3">KACC 23698</strain>
    </source>
</reference>
<dbReference type="InterPro" id="IPR010982">
    <property type="entry name" value="Lambda_DNA-bd_dom_sf"/>
</dbReference>
<dbReference type="PROSITE" id="PS50943">
    <property type="entry name" value="HTH_CROC1"/>
    <property type="match status" value="1"/>
</dbReference>
<dbReference type="RefSeq" id="WP_406855701.1">
    <property type="nucleotide sequence ID" value="NZ_CP157484.1"/>
</dbReference>
<gene>
    <name evidence="3" type="ORF">ABEG18_24750</name>
</gene>
<dbReference type="EMBL" id="CP157484">
    <property type="protein sequence ID" value="XBO38862.1"/>
    <property type="molecule type" value="Genomic_DNA"/>
</dbReference>
<proteinExistence type="predicted"/>
<feature type="region of interest" description="Disordered" evidence="1">
    <location>
        <begin position="88"/>
        <end position="113"/>
    </location>
</feature>
<protein>
    <submittedName>
        <fullName evidence="3">Helix-turn-helix transcriptional regulator</fullName>
    </submittedName>
</protein>
<evidence type="ECO:0000313" key="3">
    <source>
        <dbReference type="EMBL" id="XBO38862.1"/>
    </source>
</evidence>
<dbReference type="SUPFAM" id="SSF47413">
    <property type="entry name" value="lambda repressor-like DNA-binding domains"/>
    <property type="match status" value="1"/>
</dbReference>
<accession>A0AAU7JF52</accession>
<feature type="domain" description="HTH cro/C1-type" evidence="2">
    <location>
        <begin position="54"/>
        <end position="89"/>
    </location>
</feature>
<feature type="compositionally biased region" description="Basic and acidic residues" evidence="1">
    <location>
        <begin position="95"/>
        <end position="105"/>
    </location>
</feature>
<evidence type="ECO:0000259" key="2">
    <source>
        <dbReference type="PROSITE" id="PS50943"/>
    </source>
</evidence>
<name>A0AAU7JF52_9HYPH</name>
<dbReference type="AlphaFoldDB" id="A0AAU7JF52"/>
<dbReference type="Gene3D" id="1.10.260.40">
    <property type="entry name" value="lambda repressor-like DNA-binding domains"/>
    <property type="match status" value="1"/>
</dbReference>
<dbReference type="SMART" id="SM00530">
    <property type="entry name" value="HTH_XRE"/>
    <property type="match status" value="1"/>
</dbReference>
<feature type="region of interest" description="Disordered" evidence="1">
    <location>
        <begin position="1"/>
        <end position="20"/>
    </location>
</feature>
<dbReference type="GO" id="GO:0003677">
    <property type="term" value="F:DNA binding"/>
    <property type="evidence" value="ECO:0007669"/>
    <property type="project" value="InterPro"/>
</dbReference>
<dbReference type="CDD" id="cd00093">
    <property type="entry name" value="HTH_XRE"/>
    <property type="match status" value="1"/>
</dbReference>